<organism evidence="1 2">
    <name type="scientific">Haemaphysalis longicornis</name>
    <name type="common">Bush tick</name>
    <dbReference type="NCBI Taxonomy" id="44386"/>
    <lineage>
        <taxon>Eukaryota</taxon>
        <taxon>Metazoa</taxon>
        <taxon>Ecdysozoa</taxon>
        <taxon>Arthropoda</taxon>
        <taxon>Chelicerata</taxon>
        <taxon>Arachnida</taxon>
        <taxon>Acari</taxon>
        <taxon>Parasitiformes</taxon>
        <taxon>Ixodida</taxon>
        <taxon>Ixodoidea</taxon>
        <taxon>Ixodidae</taxon>
        <taxon>Haemaphysalinae</taxon>
        <taxon>Haemaphysalis</taxon>
    </lineage>
</organism>
<dbReference type="VEuPathDB" id="VectorBase:HLOH_046985"/>
<dbReference type="OrthoDB" id="6508656at2759"/>
<evidence type="ECO:0000313" key="1">
    <source>
        <dbReference type="EMBL" id="KAH9383151.1"/>
    </source>
</evidence>
<comment type="caution">
    <text evidence="1">The sequence shown here is derived from an EMBL/GenBank/DDBJ whole genome shotgun (WGS) entry which is preliminary data.</text>
</comment>
<name>A0A9J6GXD1_HAELO</name>
<protein>
    <submittedName>
        <fullName evidence="1">Uncharacterized protein</fullName>
    </submittedName>
</protein>
<proteinExistence type="predicted"/>
<dbReference type="EMBL" id="JABSTR010000988">
    <property type="protein sequence ID" value="KAH9383151.1"/>
    <property type="molecule type" value="Genomic_DNA"/>
</dbReference>
<dbReference type="Proteomes" id="UP000821853">
    <property type="component" value="Unassembled WGS sequence"/>
</dbReference>
<sequence length="107" mass="12393">MDIHSVHDHITELQNIFGGHRTNAEEQFSDIMKTASEAADHLNVLISVPRQISRQAHRQNYRIQSPEEYYRVAIYVPYLDSLTLLWLAASLKAMRRVLNSSNCIQQK</sequence>
<evidence type="ECO:0000313" key="2">
    <source>
        <dbReference type="Proteomes" id="UP000821853"/>
    </source>
</evidence>
<keyword evidence="2" id="KW-1185">Reference proteome</keyword>
<reference evidence="1 2" key="1">
    <citation type="journal article" date="2020" name="Cell">
        <title>Large-Scale Comparative Analyses of Tick Genomes Elucidate Their Genetic Diversity and Vector Capacities.</title>
        <authorList>
            <consortium name="Tick Genome and Microbiome Consortium (TIGMIC)"/>
            <person name="Jia N."/>
            <person name="Wang J."/>
            <person name="Shi W."/>
            <person name="Du L."/>
            <person name="Sun Y."/>
            <person name="Zhan W."/>
            <person name="Jiang J.F."/>
            <person name="Wang Q."/>
            <person name="Zhang B."/>
            <person name="Ji P."/>
            <person name="Bell-Sakyi L."/>
            <person name="Cui X.M."/>
            <person name="Yuan T.T."/>
            <person name="Jiang B.G."/>
            <person name="Yang W.F."/>
            <person name="Lam T.T."/>
            <person name="Chang Q.C."/>
            <person name="Ding S.J."/>
            <person name="Wang X.J."/>
            <person name="Zhu J.G."/>
            <person name="Ruan X.D."/>
            <person name="Zhao L."/>
            <person name="Wei J.T."/>
            <person name="Ye R.Z."/>
            <person name="Que T.C."/>
            <person name="Du C.H."/>
            <person name="Zhou Y.H."/>
            <person name="Cheng J.X."/>
            <person name="Dai P.F."/>
            <person name="Guo W.B."/>
            <person name="Han X.H."/>
            <person name="Huang E.J."/>
            <person name="Li L.F."/>
            <person name="Wei W."/>
            <person name="Gao Y.C."/>
            <person name="Liu J.Z."/>
            <person name="Shao H.Z."/>
            <person name="Wang X."/>
            <person name="Wang C.C."/>
            <person name="Yang T.C."/>
            <person name="Huo Q.B."/>
            <person name="Li W."/>
            <person name="Chen H.Y."/>
            <person name="Chen S.E."/>
            <person name="Zhou L.G."/>
            <person name="Ni X.B."/>
            <person name="Tian J.H."/>
            <person name="Sheng Y."/>
            <person name="Liu T."/>
            <person name="Pan Y.S."/>
            <person name="Xia L.Y."/>
            <person name="Li J."/>
            <person name="Zhao F."/>
            <person name="Cao W.C."/>
        </authorList>
    </citation>
    <scope>NUCLEOTIDE SEQUENCE [LARGE SCALE GENOMIC DNA]</scope>
    <source>
        <strain evidence="1">HaeL-2018</strain>
    </source>
</reference>
<dbReference type="AlphaFoldDB" id="A0A9J6GXD1"/>
<gene>
    <name evidence="1" type="ORF">HPB48_023977</name>
</gene>
<accession>A0A9J6GXD1</accession>